<proteinExistence type="predicted"/>
<organism evidence="1">
    <name type="scientific">Anguilla anguilla</name>
    <name type="common">European freshwater eel</name>
    <name type="synonym">Muraena anguilla</name>
    <dbReference type="NCBI Taxonomy" id="7936"/>
    <lineage>
        <taxon>Eukaryota</taxon>
        <taxon>Metazoa</taxon>
        <taxon>Chordata</taxon>
        <taxon>Craniata</taxon>
        <taxon>Vertebrata</taxon>
        <taxon>Euteleostomi</taxon>
        <taxon>Actinopterygii</taxon>
        <taxon>Neopterygii</taxon>
        <taxon>Teleostei</taxon>
        <taxon>Anguilliformes</taxon>
        <taxon>Anguillidae</taxon>
        <taxon>Anguilla</taxon>
    </lineage>
</organism>
<reference evidence="1" key="1">
    <citation type="submission" date="2014-11" db="EMBL/GenBank/DDBJ databases">
        <authorList>
            <person name="Amaro Gonzalez C."/>
        </authorList>
    </citation>
    <scope>NUCLEOTIDE SEQUENCE</scope>
</reference>
<accession>A0A0E9RUE2</accession>
<name>A0A0E9RUE2_ANGAN</name>
<protein>
    <submittedName>
        <fullName evidence="1">Uncharacterized protein</fullName>
    </submittedName>
</protein>
<reference evidence="1" key="2">
    <citation type="journal article" date="2015" name="Fish Shellfish Immunol.">
        <title>Early steps in the European eel (Anguilla anguilla)-Vibrio vulnificus interaction in the gills: Role of the RtxA13 toxin.</title>
        <authorList>
            <person name="Callol A."/>
            <person name="Pajuelo D."/>
            <person name="Ebbesson L."/>
            <person name="Teles M."/>
            <person name="MacKenzie S."/>
            <person name="Amaro C."/>
        </authorList>
    </citation>
    <scope>NUCLEOTIDE SEQUENCE</scope>
</reference>
<evidence type="ECO:0000313" key="1">
    <source>
        <dbReference type="EMBL" id="JAH32125.1"/>
    </source>
</evidence>
<dbReference type="AlphaFoldDB" id="A0A0E9RUE2"/>
<dbReference type="EMBL" id="GBXM01076452">
    <property type="protein sequence ID" value="JAH32125.1"/>
    <property type="molecule type" value="Transcribed_RNA"/>
</dbReference>
<sequence>MIPAAPLRLDIPLRQNSDWLEVRGGETNVDAV</sequence>